<dbReference type="GO" id="GO:0140359">
    <property type="term" value="F:ABC-type transporter activity"/>
    <property type="evidence" value="ECO:0007669"/>
    <property type="project" value="InterPro"/>
</dbReference>
<keyword evidence="5" id="KW-0046">Antibiotic resistance</keyword>
<feature type="transmembrane region" description="Helical" evidence="6">
    <location>
        <begin position="113"/>
        <end position="138"/>
    </location>
</feature>
<keyword evidence="3 6" id="KW-1133">Transmembrane helix</keyword>
<dbReference type="GeneID" id="88357937"/>
<keyword evidence="2 6" id="KW-0812">Transmembrane</keyword>
<dbReference type="PIRSF" id="PIRSF006648">
    <property type="entry name" value="DrrB"/>
    <property type="match status" value="1"/>
</dbReference>
<accession>A0A291RH78</accession>
<evidence type="ECO:0000256" key="1">
    <source>
        <dbReference type="ARBA" id="ARBA00004141"/>
    </source>
</evidence>
<dbReference type="Pfam" id="PF12698">
    <property type="entry name" value="ABC2_membrane_3"/>
    <property type="match status" value="1"/>
</dbReference>
<dbReference type="InterPro" id="IPR000412">
    <property type="entry name" value="ABC_2_transport"/>
</dbReference>
<comment type="subcellular location">
    <subcellularLocation>
        <location evidence="1">Membrane</location>
        <topology evidence="1">Multi-pass membrane protein</topology>
    </subcellularLocation>
</comment>
<sequence length="258" mass="27178">MTLLSVPRTPVRALGGFSLEFLKLEVRRMLRNRRTGIFALIMPAILFVAFAAQSSYRTTPYGSGNLTSFFMVSIALYGAMLSTAAGGAAVSVERAAGWSRQLRLTPLRPIAYIATKVIVALLLGLFSVAVVFVLGVVFGAKLSLLARVSCFLIVWLGSLVFAAFGLFVGYLLPAENAMQLVSLAMVLMSFGGGLFIKLSGWAATASKVIPTSGVATLARAPFGDIDAGSIAVAVVNVVVWGAVFAGGAAVMFRRDTAR</sequence>
<dbReference type="InterPro" id="IPR013525">
    <property type="entry name" value="ABC2_TM"/>
</dbReference>
<name>A0A291RH78_9NOCA</name>
<evidence type="ECO:0000256" key="5">
    <source>
        <dbReference type="ARBA" id="ARBA00023251"/>
    </source>
</evidence>
<reference evidence="8 9" key="1">
    <citation type="submission" date="2017-10" db="EMBL/GenBank/DDBJ databases">
        <title>Comparative genomics between pathogenic Norcardia.</title>
        <authorList>
            <person name="Zeng L."/>
        </authorList>
    </citation>
    <scope>NUCLEOTIDE SEQUENCE [LARGE SCALE GENOMIC DNA]</scope>
    <source>
        <strain evidence="8 9">NC_YFY_NT001</strain>
    </source>
</reference>
<feature type="transmembrane region" description="Helical" evidence="6">
    <location>
        <begin position="37"/>
        <end position="56"/>
    </location>
</feature>
<organism evidence="8 9">
    <name type="scientific">Nocardia terpenica</name>
    <dbReference type="NCBI Taxonomy" id="455432"/>
    <lineage>
        <taxon>Bacteria</taxon>
        <taxon>Bacillati</taxon>
        <taxon>Actinomycetota</taxon>
        <taxon>Actinomycetes</taxon>
        <taxon>Mycobacteriales</taxon>
        <taxon>Nocardiaceae</taxon>
        <taxon>Nocardia</taxon>
    </lineage>
</organism>
<evidence type="ECO:0000256" key="4">
    <source>
        <dbReference type="ARBA" id="ARBA00023136"/>
    </source>
</evidence>
<feature type="transmembrane region" description="Helical" evidence="6">
    <location>
        <begin position="68"/>
        <end position="92"/>
    </location>
</feature>
<evidence type="ECO:0000313" key="8">
    <source>
        <dbReference type="EMBL" id="ATL66659.1"/>
    </source>
</evidence>
<evidence type="ECO:0000256" key="2">
    <source>
        <dbReference type="ARBA" id="ARBA00022692"/>
    </source>
</evidence>
<feature type="transmembrane region" description="Helical" evidence="6">
    <location>
        <begin position="230"/>
        <end position="252"/>
    </location>
</feature>
<dbReference type="AlphaFoldDB" id="A0A291RH78"/>
<dbReference type="RefSeq" id="WP_098693841.1">
    <property type="nucleotide sequence ID" value="NZ_CP023778.1"/>
</dbReference>
<feature type="domain" description="ABC-2 type transporter transmembrane" evidence="7">
    <location>
        <begin position="56"/>
        <end position="245"/>
    </location>
</feature>
<evidence type="ECO:0000313" key="9">
    <source>
        <dbReference type="Proteomes" id="UP000221961"/>
    </source>
</evidence>
<dbReference type="GO" id="GO:0043190">
    <property type="term" value="C:ATP-binding cassette (ABC) transporter complex"/>
    <property type="evidence" value="ECO:0007669"/>
    <property type="project" value="InterPro"/>
</dbReference>
<dbReference type="KEGG" id="ntp:CRH09_11020"/>
<evidence type="ECO:0000256" key="3">
    <source>
        <dbReference type="ARBA" id="ARBA00022989"/>
    </source>
</evidence>
<proteinExistence type="predicted"/>
<protein>
    <recommendedName>
        <fullName evidence="7">ABC-2 type transporter transmembrane domain-containing protein</fullName>
    </recommendedName>
</protein>
<dbReference type="EMBL" id="CP023778">
    <property type="protein sequence ID" value="ATL66659.1"/>
    <property type="molecule type" value="Genomic_DNA"/>
</dbReference>
<keyword evidence="4 6" id="KW-0472">Membrane</keyword>
<feature type="transmembrane region" description="Helical" evidence="6">
    <location>
        <begin position="180"/>
        <end position="203"/>
    </location>
</feature>
<gene>
    <name evidence="8" type="ORF">CRH09_11020</name>
</gene>
<dbReference type="GO" id="GO:0046677">
    <property type="term" value="P:response to antibiotic"/>
    <property type="evidence" value="ECO:0007669"/>
    <property type="project" value="UniProtKB-KW"/>
</dbReference>
<dbReference type="PANTHER" id="PTHR43229:SF6">
    <property type="entry name" value="ABC-TYPE MULTIDRUG TRANSPORT SYSTEM, PERMEASE COMPONENT"/>
    <property type="match status" value="1"/>
</dbReference>
<evidence type="ECO:0000256" key="6">
    <source>
        <dbReference type="SAM" id="Phobius"/>
    </source>
</evidence>
<dbReference type="Proteomes" id="UP000221961">
    <property type="component" value="Chromosome"/>
</dbReference>
<evidence type="ECO:0000259" key="7">
    <source>
        <dbReference type="Pfam" id="PF12698"/>
    </source>
</evidence>
<dbReference type="InterPro" id="IPR051784">
    <property type="entry name" value="Nod_factor_ABC_transporter"/>
</dbReference>
<feature type="transmembrane region" description="Helical" evidence="6">
    <location>
        <begin position="144"/>
        <end position="168"/>
    </location>
</feature>
<dbReference type="PANTHER" id="PTHR43229">
    <property type="entry name" value="NODULATION PROTEIN J"/>
    <property type="match status" value="1"/>
</dbReference>